<accession>A0A3M7QFZ6</accession>
<sequence length="149" mass="17650">MSEKSVLNGLSFYTGLKLEKNNCLYACLYCSNDYEFSGIKIDYSFKINNFKEKNFNYVFRHFGAGFKKLIKNPIECKKRLVTRITIKNLNNRTSIEEKIERKLKLNINERCKTRSIKPKVMSLIEFNQIDSNYFHDDKDCMGHDDYSKL</sequence>
<evidence type="ECO:0000313" key="1">
    <source>
        <dbReference type="EMBL" id="RNA10290.1"/>
    </source>
</evidence>
<keyword evidence="2" id="KW-1185">Reference proteome</keyword>
<dbReference type="AlphaFoldDB" id="A0A3M7QFZ6"/>
<gene>
    <name evidence="1" type="ORF">BpHYR1_054034</name>
</gene>
<name>A0A3M7QFZ6_BRAPC</name>
<dbReference type="EMBL" id="REGN01006246">
    <property type="protein sequence ID" value="RNA10290.1"/>
    <property type="molecule type" value="Genomic_DNA"/>
</dbReference>
<proteinExistence type="predicted"/>
<reference evidence="1 2" key="1">
    <citation type="journal article" date="2018" name="Sci. Rep.">
        <title>Genomic signatures of local adaptation to the degree of environmental predictability in rotifers.</title>
        <authorList>
            <person name="Franch-Gras L."/>
            <person name="Hahn C."/>
            <person name="Garcia-Roger E.M."/>
            <person name="Carmona M.J."/>
            <person name="Serra M."/>
            <person name="Gomez A."/>
        </authorList>
    </citation>
    <scope>NUCLEOTIDE SEQUENCE [LARGE SCALE GENOMIC DNA]</scope>
    <source>
        <strain evidence="1">HYR1</strain>
    </source>
</reference>
<comment type="caution">
    <text evidence="1">The sequence shown here is derived from an EMBL/GenBank/DDBJ whole genome shotgun (WGS) entry which is preliminary data.</text>
</comment>
<protein>
    <submittedName>
        <fullName evidence="1">Uncharacterized protein</fullName>
    </submittedName>
</protein>
<organism evidence="1 2">
    <name type="scientific">Brachionus plicatilis</name>
    <name type="common">Marine rotifer</name>
    <name type="synonym">Brachionus muelleri</name>
    <dbReference type="NCBI Taxonomy" id="10195"/>
    <lineage>
        <taxon>Eukaryota</taxon>
        <taxon>Metazoa</taxon>
        <taxon>Spiralia</taxon>
        <taxon>Gnathifera</taxon>
        <taxon>Rotifera</taxon>
        <taxon>Eurotatoria</taxon>
        <taxon>Monogononta</taxon>
        <taxon>Pseudotrocha</taxon>
        <taxon>Ploima</taxon>
        <taxon>Brachionidae</taxon>
        <taxon>Brachionus</taxon>
    </lineage>
</organism>
<evidence type="ECO:0000313" key="2">
    <source>
        <dbReference type="Proteomes" id="UP000276133"/>
    </source>
</evidence>
<dbReference type="Proteomes" id="UP000276133">
    <property type="component" value="Unassembled WGS sequence"/>
</dbReference>